<evidence type="ECO:0000313" key="4">
    <source>
        <dbReference type="EMBL" id="VDO76236.1"/>
    </source>
</evidence>
<dbReference type="WBParaSite" id="OFLC_0001141401-mRNA-1">
    <property type="protein sequence ID" value="OFLC_0001141401-mRNA-1"/>
    <property type="gene ID" value="OFLC_0001141401"/>
</dbReference>
<gene>
    <name evidence="4" type="ORF">OFLC_LOCUS11413</name>
</gene>
<dbReference type="GO" id="GO:0070531">
    <property type="term" value="C:BRCA1-A complex"/>
    <property type="evidence" value="ECO:0007669"/>
    <property type="project" value="TreeGrafter"/>
</dbReference>
<name>A0A183HVA2_9BILA</name>
<evidence type="ECO:0000256" key="3">
    <source>
        <dbReference type="PROSITE-ProRule" id="PRU00023"/>
    </source>
</evidence>
<dbReference type="AlphaFoldDB" id="A0A183HVA2"/>
<dbReference type="STRING" id="387005.A0A183HVA2"/>
<proteinExistence type="predicted"/>
<dbReference type="GO" id="GO:0031436">
    <property type="term" value="C:BRCA1-BARD1 complex"/>
    <property type="evidence" value="ECO:0007669"/>
    <property type="project" value="TreeGrafter"/>
</dbReference>
<organism evidence="6">
    <name type="scientific">Onchocerca flexuosa</name>
    <dbReference type="NCBI Taxonomy" id="387005"/>
    <lineage>
        <taxon>Eukaryota</taxon>
        <taxon>Metazoa</taxon>
        <taxon>Ecdysozoa</taxon>
        <taxon>Nematoda</taxon>
        <taxon>Chromadorea</taxon>
        <taxon>Rhabditida</taxon>
        <taxon>Spirurina</taxon>
        <taxon>Spiruromorpha</taxon>
        <taxon>Filarioidea</taxon>
        <taxon>Onchocercidae</taxon>
        <taxon>Onchocerca</taxon>
    </lineage>
</organism>
<dbReference type="SUPFAM" id="SSF48403">
    <property type="entry name" value="Ankyrin repeat"/>
    <property type="match status" value="1"/>
</dbReference>
<evidence type="ECO:0000313" key="6">
    <source>
        <dbReference type="WBParaSite" id="OFLC_0001141401-mRNA-1"/>
    </source>
</evidence>
<evidence type="ECO:0000256" key="1">
    <source>
        <dbReference type="ARBA" id="ARBA00022737"/>
    </source>
</evidence>
<dbReference type="SMART" id="SM00248">
    <property type="entry name" value="ANK"/>
    <property type="match status" value="2"/>
</dbReference>
<keyword evidence="2 3" id="KW-0040">ANK repeat</keyword>
<dbReference type="GO" id="GO:0004842">
    <property type="term" value="F:ubiquitin-protein transferase activity"/>
    <property type="evidence" value="ECO:0007669"/>
    <property type="project" value="TreeGrafter"/>
</dbReference>
<dbReference type="PANTHER" id="PTHR24171">
    <property type="entry name" value="ANKYRIN REPEAT DOMAIN-CONTAINING PROTEIN 39-RELATED"/>
    <property type="match status" value="1"/>
</dbReference>
<dbReference type="PROSITE" id="PS50088">
    <property type="entry name" value="ANK_REPEAT"/>
    <property type="match status" value="1"/>
</dbReference>
<protein>
    <submittedName>
        <fullName evidence="6">ANK_REP_REGION domain-containing protein</fullName>
    </submittedName>
</protein>
<feature type="repeat" description="ANK" evidence="3">
    <location>
        <begin position="35"/>
        <end position="67"/>
    </location>
</feature>
<keyword evidence="5" id="KW-1185">Reference proteome</keyword>
<reference evidence="6" key="1">
    <citation type="submission" date="2016-06" db="UniProtKB">
        <authorList>
            <consortium name="WormBaseParasite"/>
        </authorList>
    </citation>
    <scope>IDENTIFICATION</scope>
</reference>
<reference evidence="4 5" key="2">
    <citation type="submission" date="2018-11" db="EMBL/GenBank/DDBJ databases">
        <authorList>
            <consortium name="Pathogen Informatics"/>
        </authorList>
    </citation>
    <scope>NUCLEOTIDE SEQUENCE [LARGE SCALE GENOMIC DNA]</scope>
</reference>
<dbReference type="PANTHER" id="PTHR24171:SF8">
    <property type="entry name" value="BRCA1-ASSOCIATED RING DOMAIN PROTEIN 1"/>
    <property type="match status" value="1"/>
</dbReference>
<dbReference type="InterPro" id="IPR036770">
    <property type="entry name" value="Ankyrin_rpt-contain_sf"/>
</dbReference>
<evidence type="ECO:0000313" key="5">
    <source>
        <dbReference type="Proteomes" id="UP000267606"/>
    </source>
</evidence>
<dbReference type="GO" id="GO:0085020">
    <property type="term" value="P:protein K6-linked ubiquitination"/>
    <property type="evidence" value="ECO:0007669"/>
    <property type="project" value="TreeGrafter"/>
</dbReference>
<sequence length="99" mass="10872">MMLTALNQKKNEEISCTDVENLFLAGAFIDSKDDNGETALIMAIKAGRAEVVKCLLRFGADITVSDIHNRTTLHHAASINAADIVRILLETDEIEVLNF</sequence>
<accession>A0A183HVA2</accession>
<dbReference type="InterPro" id="IPR002110">
    <property type="entry name" value="Ankyrin_rpt"/>
</dbReference>
<keyword evidence="1" id="KW-0677">Repeat</keyword>
<evidence type="ECO:0000256" key="2">
    <source>
        <dbReference type="ARBA" id="ARBA00023043"/>
    </source>
</evidence>
<dbReference type="EMBL" id="UZAJ01016452">
    <property type="protein sequence ID" value="VDO76236.1"/>
    <property type="molecule type" value="Genomic_DNA"/>
</dbReference>
<dbReference type="PROSITE" id="PS50297">
    <property type="entry name" value="ANK_REP_REGION"/>
    <property type="match status" value="1"/>
</dbReference>
<dbReference type="Gene3D" id="1.25.40.20">
    <property type="entry name" value="Ankyrin repeat-containing domain"/>
    <property type="match status" value="1"/>
</dbReference>
<dbReference type="Proteomes" id="UP000267606">
    <property type="component" value="Unassembled WGS sequence"/>
</dbReference>
<dbReference type="Pfam" id="PF12796">
    <property type="entry name" value="Ank_2"/>
    <property type="match status" value="1"/>
</dbReference>